<evidence type="ECO:0000256" key="3">
    <source>
        <dbReference type="ARBA" id="ARBA00023082"/>
    </source>
</evidence>
<dbReference type="InterPro" id="IPR027383">
    <property type="entry name" value="Znf_put"/>
</dbReference>
<evidence type="ECO:0000256" key="5">
    <source>
        <dbReference type="ARBA" id="ARBA00023163"/>
    </source>
</evidence>
<sequence length="495" mass="50854">MTPGSAGVDAAAYARIFEEEQTQLVAYARSLTGNPWLAEDVVAEAHFRVWRRLSSGHEIDNVAAYLMRTVRNLAATVGGNLARETPVEPSTADTGESEQVSVTFTPSAADPSTRVSQVDLLRRVLGQLPERWVKALWLAEAEDQSLDAIGRRIGVGSGATAVLLHRAREGMRQAFLRAHPGTPQDPACEIHWERIPALVREAAAPRHAKQLRAHMDGCEDCRARYLLLARANNHLGALVGPALLVLFLGGGAKFLAPLVTGAAAGAASSGAGTGATGSHLAAPRTARTPSGTDHAVQHLVTGGFKLPSAVLGAVGVGVTGAVVGVALLAGAGQQPLPAPRTATHQPAAVQTNPPAVPASPLTRTTEVGSVPLQAPAERHDAAPPQDAPSQAPQVPPAQAPQDPPAQAPQDPPAQAPQDPQAPAAEPGLPETPKDPVAEGTPPQAETATNPAPAAEPDQATPTDPAGAAPTEPAAPEPDPVQPSPEPVTPQPVNPV</sequence>
<feature type="compositionally biased region" description="Low complexity" evidence="6">
    <location>
        <begin position="415"/>
        <end position="424"/>
    </location>
</feature>
<feature type="compositionally biased region" description="Low complexity" evidence="6">
    <location>
        <begin position="440"/>
        <end position="471"/>
    </location>
</feature>
<dbReference type="InterPro" id="IPR039425">
    <property type="entry name" value="RNA_pol_sigma-70-like"/>
</dbReference>
<dbReference type="Gene3D" id="1.10.1740.10">
    <property type="match status" value="1"/>
</dbReference>
<dbReference type="SUPFAM" id="SSF88659">
    <property type="entry name" value="Sigma3 and sigma4 domains of RNA polymerase sigma factors"/>
    <property type="match status" value="1"/>
</dbReference>
<dbReference type="EMBL" id="JAAKZW010000001">
    <property type="protein sequence ID" value="NGO74229.1"/>
    <property type="molecule type" value="Genomic_DNA"/>
</dbReference>
<feature type="domain" description="RNA polymerase sigma-70 region 2" evidence="7">
    <location>
        <begin position="17"/>
        <end position="74"/>
    </location>
</feature>
<keyword evidence="4" id="KW-0238">DNA-binding</keyword>
<organism evidence="9 10">
    <name type="scientific">Streptomyces mesophilus</name>
    <dbReference type="NCBI Taxonomy" id="1775132"/>
    <lineage>
        <taxon>Bacteria</taxon>
        <taxon>Bacillati</taxon>
        <taxon>Actinomycetota</taxon>
        <taxon>Actinomycetes</taxon>
        <taxon>Kitasatosporales</taxon>
        <taxon>Streptomycetaceae</taxon>
        <taxon>Streptomyces</taxon>
    </lineage>
</organism>
<keyword evidence="3" id="KW-0731">Sigma factor</keyword>
<name>A0A6G4X9K5_9ACTN</name>
<dbReference type="GO" id="GO:0003677">
    <property type="term" value="F:DNA binding"/>
    <property type="evidence" value="ECO:0007669"/>
    <property type="project" value="UniProtKB-KW"/>
</dbReference>
<dbReference type="InterPro" id="IPR013325">
    <property type="entry name" value="RNA_pol_sigma_r2"/>
</dbReference>
<reference evidence="9 10" key="1">
    <citation type="submission" date="2020-02" db="EMBL/GenBank/DDBJ databases">
        <title>Whole-genome analyses of novel actinobacteria.</title>
        <authorList>
            <person name="Sahin N."/>
            <person name="Tokatli A."/>
        </authorList>
    </citation>
    <scope>NUCLEOTIDE SEQUENCE [LARGE SCALE GENOMIC DNA]</scope>
    <source>
        <strain evidence="9 10">YC504</strain>
    </source>
</reference>
<dbReference type="PANTHER" id="PTHR43133:SF8">
    <property type="entry name" value="RNA POLYMERASE SIGMA FACTOR HI_1459-RELATED"/>
    <property type="match status" value="1"/>
</dbReference>
<evidence type="ECO:0000256" key="6">
    <source>
        <dbReference type="SAM" id="MobiDB-lite"/>
    </source>
</evidence>
<dbReference type="Pfam" id="PF13490">
    <property type="entry name" value="zf-HC2"/>
    <property type="match status" value="1"/>
</dbReference>
<evidence type="ECO:0000256" key="1">
    <source>
        <dbReference type="ARBA" id="ARBA00010641"/>
    </source>
</evidence>
<evidence type="ECO:0000259" key="7">
    <source>
        <dbReference type="Pfam" id="PF04542"/>
    </source>
</evidence>
<dbReference type="InterPro" id="IPR007627">
    <property type="entry name" value="RNA_pol_sigma70_r2"/>
</dbReference>
<feature type="domain" description="Putative zinc-finger" evidence="8">
    <location>
        <begin position="188"/>
        <end position="222"/>
    </location>
</feature>
<dbReference type="PANTHER" id="PTHR43133">
    <property type="entry name" value="RNA POLYMERASE ECF-TYPE SIGMA FACTO"/>
    <property type="match status" value="1"/>
</dbReference>
<feature type="compositionally biased region" description="Low complexity" evidence="6">
    <location>
        <begin position="382"/>
        <end position="392"/>
    </location>
</feature>
<gene>
    <name evidence="9" type="ORF">G6045_00785</name>
</gene>
<protein>
    <submittedName>
        <fullName evidence="9">RNA polymerase subunit sigma-70</fullName>
    </submittedName>
</protein>
<dbReference type="Pfam" id="PF04542">
    <property type="entry name" value="Sigma70_r2"/>
    <property type="match status" value="1"/>
</dbReference>
<evidence type="ECO:0000313" key="10">
    <source>
        <dbReference type="Proteomes" id="UP000481109"/>
    </source>
</evidence>
<evidence type="ECO:0000313" key="9">
    <source>
        <dbReference type="EMBL" id="NGO74229.1"/>
    </source>
</evidence>
<keyword evidence="5" id="KW-0804">Transcription</keyword>
<feature type="compositionally biased region" description="Pro residues" evidence="6">
    <location>
        <begin position="393"/>
        <end position="414"/>
    </location>
</feature>
<evidence type="ECO:0000259" key="8">
    <source>
        <dbReference type="Pfam" id="PF13490"/>
    </source>
</evidence>
<keyword evidence="2" id="KW-0805">Transcription regulation</keyword>
<keyword evidence="10" id="KW-1185">Reference proteome</keyword>
<dbReference type="GO" id="GO:0006352">
    <property type="term" value="P:DNA-templated transcription initiation"/>
    <property type="evidence" value="ECO:0007669"/>
    <property type="project" value="InterPro"/>
</dbReference>
<feature type="region of interest" description="Disordered" evidence="6">
    <location>
        <begin position="266"/>
        <end position="292"/>
    </location>
</feature>
<accession>A0A6G4X9K5</accession>
<feature type="compositionally biased region" description="Pro residues" evidence="6">
    <location>
        <begin position="472"/>
        <end position="495"/>
    </location>
</feature>
<dbReference type="AlphaFoldDB" id="A0A6G4X9K5"/>
<feature type="compositionally biased region" description="Polar residues" evidence="6">
    <location>
        <begin position="342"/>
        <end position="353"/>
    </location>
</feature>
<proteinExistence type="inferred from homology"/>
<comment type="caution">
    <text evidence="9">The sequence shown here is derived from an EMBL/GenBank/DDBJ whole genome shotgun (WGS) entry which is preliminary data.</text>
</comment>
<dbReference type="Proteomes" id="UP000481109">
    <property type="component" value="Unassembled WGS sequence"/>
</dbReference>
<dbReference type="SUPFAM" id="SSF88946">
    <property type="entry name" value="Sigma2 domain of RNA polymerase sigma factors"/>
    <property type="match status" value="1"/>
</dbReference>
<evidence type="ECO:0000256" key="4">
    <source>
        <dbReference type="ARBA" id="ARBA00023125"/>
    </source>
</evidence>
<feature type="non-terminal residue" evidence="9">
    <location>
        <position position="495"/>
    </location>
</feature>
<feature type="region of interest" description="Disordered" evidence="6">
    <location>
        <begin position="335"/>
        <end position="362"/>
    </location>
</feature>
<comment type="similarity">
    <text evidence="1">Belongs to the sigma-70 factor family. ECF subfamily.</text>
</comment>
<dbReference type="InterPro" id="IPR013324">
    <property type="entry name" value="RNA_pol_sigma_r3/r4-like"/>
</dbReference>
<feature type="region of interest" description="Disordered" evidence="6">
    <location>
        <begin position="376"/>
        <end position="495"/>
    </location>
</feature>
<dbReference type="InterPro" id="IPR036388">
    <property type="entry name" value="WH-like_DNA-bd_sf"/>
</dbReference>
<dbReference type="RefSeq" id="WP_165329741.1">
    <property type="nucleotide sequence ID" value="NZ_JAAKZW010000001.1"/>
</dbReference>
<evidence type="ECO:0000256" key="2">
    <source>
        <dbReference type="ARBA" id="ARBA00023015"/>
    </source>
</evidence>
<dbReference type="GO" id="GO:0016987">
    <property type="term" value="F:sigma factor activity"/>
    <property type="evidence" value="ECO:0007669"/>
    <property type="project" value="UniProtKB-KW"/>
</dbReference>
<dbReference type="Gene3D" id="1.10.10.10">
    <property type="entry name" value="Winged helix-like DNA-binding domain superfamily/Winged helix DNA-binding domain"/>
    <property type="match status" value="1"/>
</dbReference>